<sequence>MLAPTPIMVEHRPSTEQGQGRCAMTRLTARLSLAGAAASVIAAAISIGAGSGAAWAQNGYSFLDAERSAIDYRLAPAQPVRSCADIERIASAAFAALSVQEVAAADGVPAFCRVLGQIPPEVRFEVALPMAWNRRLYMRGNGGFAGEALDAPPRVAQRNAALRHGFVAVQTNTGHDAAGEPLASFASNPAKKIDYAFRAVHLTAGAARRLAGFFYDRAPAFSYWDGCSTGGRQGLMSMQRYPGDFDGVIVGAPVLNFIDSMVSGVWNAKALERNPIRLEQMPALAAAIYKKCDARDGLDDGVIDDPRQCGFDPDADLPKCNGSEGADCFTPGQIATLKAIYGGVVSGGKPYFPGQPVGAEKIGTPPFGSTTPQSGWAGWLLAAEGANRQITYGESFLRYMAFDKPDPTYDWHRFDIDQDPAKLDEIRELLNATSTDLSAFRNRGGKALMYFGWADTALNPLMGIDYYMRVSERLGPSTRDFFRLFMVPGMFHCRGGVGVDRIDALTPLINWVENGIAPDRIVGSRLEAGKVVRTRPLCPYPQVARHDGSGSVDEAASFTCAAP</sequence>
<keyword evidence="2" id="KW-0719">Serine esterase</keyword>
<keyword evidence="8" id="KW-0812">Transmembrane</keyword>
<evidence type="ECO:0000256" key="2">
    <source>
        <dbReference type="ARBA" id="ARBA00022487"/>
    </source>
</evidence>
<comment type="caution">
    <text evidence="9">The sequence shown here is derived from an EMBL/GenBank/DDBJ whole genome shotgun (WGS) entry which is preliminary data.</text>
</comment>
<evidence type="ECO:0000256" key="4">
    <source>
        <dbReference type="ARBA" id="ARBA00022729"/>
    </source>
</evidence>
<comment type="similarity">
    <text evidence="1">Belongs to the tannase family.</text>
</comment>
<evidence type="ECO:0000256" key="6">
    <source>
        <dbReference type="ARBA" id="ARBA00022837"/>
    </source>
</evidence>
<dbReference type="Proteomes" id="UP000321638">
    <property type="component" value="Unassembled WGS sequence"/>
</dbReference>
<protein>
    <submittedName>
        <fullName evidence="9">Tannase/feruloyl esterase family alpha/beta hydrolase</fullName>
    </submittedName>
</protein>
<evidence type="ECO:0000256" key="7">
    <source>
        <dbReference type="ARBA" id="ARBA00023157"/>
    </source>
</evidence>
<dbReference type="GO" id="GO:0046872">
    <property type="term" value="F:metal ion binding"/>
    <property type="evidence" value="ECO:0007669"/>
    <property type="project" value="UniProtKB-KW"/>
</dbReference>
<evidence type="ECO:0000256" key="8">
    <source>
        <dbReference type="SAM" id="Phobius"/>
    </source>
</evidence>
<dbReference type="EMBL" id="VDUZ01000001">
    <property type="protein sequence ID" value="TXL82219.1"/>
    <property type="molecule type" value="Genomic_DNA"/>
</dbReference>
<accession>A0A5C8PWI4</accession>
<keyword evidence="4" id="KW-0732">Signal</keyword>
<keyword evidence="3" id="KW-0479">Metal-binding</keyword>
<keyword evidence="6" id="KW-0106">Calcium</keyword>
<proteinExistence type="inferred from homology"/>
<evidence type="ECO:0000256" key="3">
    <source>
        <dbReference type="ARBA" id="ARBA00022723"/>
    </source>
</evidence>
<dbReference type="PANTHER" id="PTHR33938:SF15">
    <property type="entry name" value="FERULOYL ESTERASE B-RELATED"/>
    <property type="match status" value="1"/>
</dbReference>
<keyword evidence="5 9" id="KW-0378">Hydrolase</keyword>
<dbReference type="InterPro" id="IPR011118">
    <property type="entry name" value="Tannase/feruloyl_esterase"/>
</dbReference>
<feature type="transmembrane region" description="Helical" evidence="8">
    <location>
        <begin position="31"/>
        <end position="56"/>
    </location>
</feature>
<dbReference type="GO" id="GO:0052689">
    <property type="term" value="F:carboxylic ester hydrolase activity"/>
    <property type="evidence" value="ECO:0007669"/>
    <property type="project" value="UniProtKB-KW"/>
</dbReference>
<keyword evidence="10" id="KW-1185">Reference proteome</keyword>
<evidence type="ECO:0000313" key="9">
    <source>
        <dbReference type="EMBL" id="TXL82219.1"/>
    </source>
</evidence>
<dbReference type="Pfam" id="PF07519">
    <property type="entry name" value="Tannase"/>
    <property type="match status" value="1"/>
</dbReference>
<evidence type="ECO:0000256" key="5">
    <source>
        <dbReference type="ARBA" id="ARBA00022801"/>
    </source>
</evidence>
<evidence type="ECO:0000313" key="10">
    <source>
        <dbReference type="Proteomes" id="UP000321638"/>
    </source>
</evidence>
<dbReference type="AlphaFoldDB" id="A0A5C8PWI4"/>
<gene>
    <name evidence="9" type="ORF">FHP25_00535</name>
</gene>
<evidence type="ECO:0000256" key="1">
    <source>
        <dbReference type="ARBA" id="ARBA00006249"/>
    </source>
</evidence>
<name>A0A5C8PWI4_9HYPH</name>
<keyword evidence="8" id="KW-1133">Transmembrane helix</keyword>
<reference evidence="9 10" key="1">
    <citation type="submission" date="2019-06" db="EMBL/GenBank/DDBJ databases">
        <title>New taxonomy in bacterial strain CC-CFT640, isolated from vineyard.</title>
        <authorList>
            <person name="Lin S.-Y."/>
            <person name="Tsai C.-F."/>
            <person name="Young C.-C."/>
        </authorList>
    </citation>
    <scope>NUCLEOTIDE SEQUENCE [LARGE SCALE GENOMIC DNA]</scope>
    <source>
        <strain evidence="9 10">CC-CFT640</strain>
    </source>
</reference>
<dbReference type="InterPro" id="IPR029058">
    <property type="entry name" value="AB_hydrolase_fold"/>
</dbReference>
<organism evidence="9 10">
    <name type="scientific">Vineibacter terrae</name>
    <dbReference type="NCBI Taxonomy" id="2586908"/>
    <lineage>
        <taxon>Bacteria</taxon>
        <taxon>Pseudomonadati</taxon>
        <taxon>Pseudomonadota</taxon>
        <taxon>Alphaproteobacteria</taxon>
        <taxon>Hyphomicrobiales</taxon>
        <taxon>Vineibacter</taxon>
    </lineage>
</organism>
<keyword evidence="8" id="KW-0472">Membrane</keyword>
<dbReference type="PANTHER" id="PTHR33938">
    <property type="entry name" value="FERULOYL ESTERASE B-RELATED"/>
    <property type="match status" value="1"/>
</dbReference>
<dbReference type="OrthoDB" id="7197884at2"/>
<keyword evidence="7" id="KW-1015">Disulfide bond</keyword>
<dbReference type="SUPFAM" id="SSF53474">
    <property type="entry name" value="alpha/beta-Hydrolases"/>
    <property type="match status" value="1"/>
</dbReference>